<dbReference type="NCBIfam" id="TIGR00580">
    <property type="entry name" value="mfd"/>
    <property type="match status" value="1"/>
</dbReference>
<dbReference type="SMART" id="SM00487">
    <property type="entry name" value="DEXDc"/>
    <property type="match status" value="1"/>
</dbReference>
<evidence type="ECO:0000313" key="13">
    <source>
        <dbReference type="EMBL" id="HGV96926.1"/>
    </source>
</evidence>
<dbReference type="GO" id="GO:0005524">
    <property type="term" value="F:ATP binding"/>
    <property type="evidence" value="ECO:0007669"/>
    <property type="project" value="UniProtKB-UniRule"/>
</dbReference>
<dbReference type="PROSITE" id="PS51194">
    <property type="entry name" value="HELICASE_CTER"/>
    <property type="match status" value="1"/>
</dbReference>
<dbReference type="InterPro" id="IPR037235">
    <property type="entry name" value="TRCF-like_C_D7"/>
</dbReference>
<proteinExistence type="inferred from homology"/>
<evidence type="ECO:0000256" key="2">
    <source>
        <dbReference type="ARBA" id="ARBA00022741"/>
    </source>
</evidence>
<evidence type="ECO:0000256" key="10">
    <source>
        <dbReference type="SAM" id="MobiDB-lite"/>
    </source>
</evidence>
<keyword evidence="1 9" id="KW-0963">Cytoplasm</keyword>
<evidence type="ECO:0000256" key="1">
    <source>
        <dbReference type="ARBA" id="ARBA00022490"/>
    </source>
</evidence>
<feature type="region of interest" description="Disordered" evidence="10">
    <location>
        <begin position="429"/>
        <end position="449"/>
    </location>
</feature>
<keyword evidence="2 9" id="KW-0547">Nucleotide-binding</keyword>
<accession>A0A7C4TBA7</accession>
<feature type="domain" description="Helicase ATP-binding" evidence="11">
    <location>
        <begin position="459"/>
        <end position="620"/>
    </location>
</feature>
<comment type="subcellular location">
    <subcellularLocation>
        <location evidence="9">Cytoplasm</location>
    </subcellularLocation>
</comment>
<dbReference type="AlphaFoldDB" id="A0A7C4TBA7"/>
<keyword evidence="4 9" id="KW-0378">Hydrolase</keyword>
<dbReference type="PROSITE" id="PS51192">
    <property type="entry name" value="HELICASE_ATP_BIND_1"/>
    <property type="match status" value="1"/>
</dbReference>
<dbReference type="Pfam" id="PF00270">
    <property type="entry name" value="DEAD"/>
    <property type="match status" value="1"/>
</dbReference>
<keyword evidence="3 9" id="KW-0227">DNA damage</keyword>
<dbReference type="Gene3D" id="3.30.2060.10">
    <property type="entry name" value="Penicillin-binding protein 1b domain"/>
    <property type="match status" value="1"/>
</dbReference>
<dbReference type="InterPro" id="IPR027417">
    <property type="entry name" value="P-loop_NTPase"/>
</dbReference>
<dbReference type="Gene3D" id="3.40.50.300">
    <property type="entry name" value="P-loop containing nucleotide triphosphate hydrolases"/>
    <property type="match status" value="2"/>
</dbReference>
<feature type="domain" description="Helicase C-terminal" evidence="12">
    <location>
        <begin position="641"/>
        <end position="794"/>
    </location>
</feature>
<keyword evidence="6 9" id="KW-0067">ATP-binding</keyword>
<dbReference type="HAMAP" id="MF_00969">
    <property type="entry name" value="TRCF"/>
    <property type="match status" value="1"/>
</dbReference>
<dbReference type="Pfam" id="PF00271">
    <property type="entry name" value="Helicase_C"/>
    <property type="match status" value="1"/>
</dbReference>
<dbReference type="InterPro" id="IPR036101">
    <property type="entry name" value="CarD-like/TRCF_RID_sf"/>
</dbReference>
<evidence type="ECO:0000256" key="5">
    <source>
        <dbReference type="ARBA" id="ARBA00022806"/>
    </source>
</evidence>
<evidence type="ECO:0000256" key="4">
    <source>
        <dbReference type="ARBA" id="ARBA00022801"/>
    </source>
</evidence>
<dbReference type="InterPro" id="IPR014001">
    <property type="entry name" value="Helicase_ATP-bd"/>
</dbReference>
<dbReference type="InterPro" id="IPR005118">
    <property type="entry name" value="TRCF_C"/>
</dbReference>
<dbReference type="SMART" id="SM01058">
    <property type="entry name" value="CarD_TRCF"/>
    <property type="match status" value="1"/>
</dbReference>
<sequence>MGNSPLFPWICELIQKLKEKDNISISQLYGSSRSLFILEFAKYYPVIYVTNRNNIERYGWEIAEMNTDVSIIDESNPFFERTRIIIADMDFTGKEIGRKESFEIKRGEVIDREEFLSRLSRTGLLREEIVEEEGEYAVRGGIVDIFLPKFKPLRLEFDGDAISSIRIFNPQTQRSTEVIERYKLNLAVPNTCFVAKDLIKDYGIIITEESLEWPGRQIVIGPGYDFIFHFTPPRKYFGDLKALKDDISRGNYSYKFLVSKTISEKLKNLFDSLEILEIPVREGFVDEDRRIVYLAENEIFGTPPKKKMRYSGLFIDDLKGLKPGDYVVHSDYGIGEFRGLTLLEIEGKKIECLQINYAENSRVYLPIDKVNQIERYIGVDDRPPRLSRLGSDLWLKTKKRIKKAAERIALELINLYAKRKETTGFAFSPDSSEMKELESSFPYEETPDQKRAIEDVKRDMESPFPQERLICGDVGFGKTEVALRSAFKAALDGKQTIFLCPTTLLAFQHYRTFSKRLEKFPVRVEMVSRFKAESELKEILKDFSQGRVDILIGTHRLLQPDVQPRDLGLLIIDEEQRFGVLQKERIKRLKPNIDVLYLSATPIPRTLYMALSGIKDISNIQTPPFGRKEIITKVIYFDDEEIRRIIEFELNRNGQVFFVHNRIQTIETVKERLLNIFPDLRICLLHGKVNERTSEKKMLEFIEGKYDLLLSTAIIESGIDMPGVNTIVVDGADRFGLADLHQLRGRVGRSDVQGYAYFIIPKRKLTKEAERRLGALLTYTSLGSGFRLALRDMEIRGVGNLLGREQSGFVNAIGYHHYVRILNSVINEIKGKEGIQEPIISVNLDAYFPADYIPGPYERTALYKRLLEVESEFELNSIKEEIVDRFGKYPEPVENLFSLARLRLRAIEIGATEVGQKGDKVKFYRDNEVIRVEDLR</sequence>
<dbReference type="SMART" id="SM00982">
    <property type="entry name" value="TRCF"/>
    <property type="match status" value="1"/>
</dbReference>
<comment type="similarity">
    <text evidence="9">In the N-terminal section; belongs to the UvrB family.</text>
</comment>
<dbReference type="Gene3D" id="3.90.1150.50">
    <property type="entry name" value="Transcription-repair-coupling factor, D7 domain"/>
    <property type="match status" value="1"/>
</dbReference>
<evidence type="ECO:0000256" key="6">
    <source>
        <dbReference type="ARBA" id="ARBA00022840"/>
    </source>
</evidence>
<dbReference type="Gene3D" id="2.40.10.170">
    <property type="match status" value="1"/>
</dbReference>
<reference evidence="13" key="1">
    <citation type="journal article" date="2020" name="mSystems">
        <title>Genome- and Community-Level Interaction Insights into Carbon Utilization and Element Cycling Functions of Hydrothermarchaeota in Hydrothermal Sediment.</title>
        <authorList>
            <person name="Zhou Z."/>
            <person name="Liu Y."/>
            <person name="Xu W."/>
            <person name="Pan J."/>
            <person name="Luo Z.H."/>
            <person name="Li M."/>
        </authorList>
    </citation>
    <scope>NUCLEOTIDE SEQUENCE [LARGE SCALE GENOMIC DNA]</scope>
    <source>
        <strain evidence="13">SpSt-774</strain>
    </source>
</reference>
<keyword evidence="8 9" id="KW-0234">DNA repair</keyword>
<dbReference type="InterPro" id="IPR004576">
    <property type="entry name" value="Mfd"/>
</dbReference>
<protein>
    <recommendedName>
        <fullName evidence="9">Transcription-repair-coupling factor</fullName>
        <shortName evidence="9">TRCF</shortName>
        <ecNumber evidence="9">3.6.4.-</ecNumber>
    </recommendedName>
</protein>
<keyword evidence="7 9" id="KW-0238">DNA-binding</keyword>
<dbReference type="PANTHER" id="PTHR47964:SF1">
    <property type="entry name" value="ATP-DEPENDENT DNA HELICASE HOMOLOG RECG, CHLOROPLASTIC"/>
    <property type="match status" value="1"/>
</dbReference>
<dbReference type="Pfam" id="PF02559">
    <property type="entry name" value="CarD_TRCF_RID"/>
    <property type="match status" value="1"/>
</dbReference>
<dbReference type="GO" id="GO:0016787">
    <property type="term" value="F:hydrolase activity"/>
    <property type="evidence" value="ECO:0007669"/>
    <property type="project" value="UniProtKB-KW"/>
</dbReference>
<dbReference type="EC" id="3.6.4.-" evidence="9"/>
<comment type="similarity">
    <text evidence="9">In the C-terminal section; belongs to the helicase family. RecG subfamily.</text>
</comment>
<dbReference type="SUPFAM" id="SSF141259">
    <property type="entry name" value="CarD-like"/>
    <property type="match status" value="1"/>
</dbReference>
<evidence type="ECO:0000256" key="9">
    <source>
        <dbReference type="HAMAP-Rule" id="MF_00969"/>
    </source>
</evidence>
<dbReference type="SUPFAM" id="SSF52540">
    <property type="entry name" value="P-loop containing nucleoside triphosphate hydrolases"/>
    <property type="match status" value="3"/>
</dbReference>
<dbReference type="InterPro" id="IPR001650">
    <property type="entry name" value="Helicase_C-like"/>
</dbReference>
<dbReference type="CDD" id="cd17991">
    <property type="entry name" value="DEXHc_TRCF"/>
    <property type="match status" value="1"/>
</dbReference>
<dbReference type="Pfam" id="PF17757">
    <property type="entry name" value="UvrB_inter"/>
    <property type="match status" value="1"/>
</dbReference>
<keyword evidence="5" id="KW-0347">Helicase</keyword>
<dbReference type="GO" id="GO:0005737">
    <property type="term" value="C:cytoplasm"/>
    <property type="evidence" value="ECO:0007669"/>
    <property type="project" value="UniProtKB-SubCell"/>
</dbReference>
<dbReference type="GO" id="GO:0000716">
    <property type="term" value="P:transcription-coupled nucleotide-excision repair, DNA damage recognition"/>
    <property type="evidence" value="ECO:0007669"/>
    <property type="project" value="UniProtKB-UniRule"/>
</dbReference>
<dbReference type="EMBL" id="DTGZ01000024">
    <property type="protein sequence ID" value="HGV96926.1"/>
    <property type="molecule type" value="Genomic_DNA"/>
</dbReference>
<dbReference type="InterPro" id="IPR011545">
    <property type="entry name" value="DEAD/DEAH_box_helicase_dom"/>
</dbReference>
<dbReference type="SUPFAM" id="SSF143517">
    <property type="entry name" value="TRCF domain-like"/>
    <property type="match status" value="1"/>
</dbReference>
<dbReference type="InterPro" id="IPR003711">
    <property type="entry name" value="CarD-like/TRCF_RID"/>
</dbReference>
<dbReference type="GO" id="GO:0003684">
    <property type="term" value="F:damaged DNA binding"/>
    <property type="evidence" value="ECO:0007669"/>
    <property type="project" value="InterPro"/>
</dbReference>
<comment type="caution">
    <text evidence="13">The sequence shown here is derived from an EMBL/GenBank/DDBJ whole genome shotgun (WGS) entry which is preliminary data.</text>
</comment>
<dbReference type="InterPro" id="IPR047112">
    <property type="entry name" value="RecG/Mfd"/>
</dbReference>
<evidence type="ECO:0000259" key="12">
    <source>
        <dbReference type="PROSITE" id="PS51194"/>
    </source>
</evidence>
<dbReference type="PANTHER" id="PTHR47964">
    <property type="entry name" value="ATP-DEPENDENT DNA HELICASE HOMOLOG RECG, CHLOROPLASTIC"/>
    <property type="match status" value="1"/>
</dbReference>
<name>A0A7C4TBA7_UNCW3</name>
<dbReference type="GO" id="GO:0006355">
    <property type="term" value="P:regulation of DNA-templated transcription"/>
    <property type="evidence" value="ECO:0007669"/>
    <property type="project" value="UniProtKB-UniRule"/>
</dbReference>
<dbReference type="SMART" id="SM00490">
    <property type="entry name" value="HELICc"/>
    <property type="match status" value="1"/>
</dbReference>
<gene>
    <name evidence="9 13" type="primary">mfd</name>
    <name evidence="13" type="ORF">ENV60_01335</name>
</gene>
<dbReference type="Pfam" id="PF03461">
    <property type="entry name" value="TRCF"/>
    <property type="match status" value="1"/>
</dbReference>
<dbReference type="InterPro" id="IPR041471">
    <property type="entry name" value="UvrB_inter"/>
</dbReference>
<evidence type="ECO:0000256" key="3">
    <source>
        <dbReference type="ARBA" id="ARBA00022763"/>
    </source>
</evidence>
<comment type="function">
    <text evidence="9">Couples transcription and DNA repair by recognizing RNA polymerase (RNAP) stalled at DNA lesions. Mediates ATP-dependent release of RNAP and its truncated transcript from the DNA, and recruitment of nucleotide excision repair machinery to the damaged site.</text>
</comment>
<evidence type="ECO:0000256" key="8">
    <source>
        <dbReference type="ARBA" id="ARBA00023204"/>
    </source>
</evidence>
<evidence type="ECO:0000256" key="7">
    <source>
        <dbReference type="ARBA" id="ARBA00023125"/>
    </source>
</evidence>
<dbReference type="GO" id="GO:0003678">
    <property type="term" value="F:DNA helicase activity"/>
    <property type="evidence" value="ECO:0007669"/>
    <property type="project" value="TreeGrafter"/>
</dbReference>
<evidence type="ECO:0000259" key="11">
    <source>
        <dbReference type="PROSITE" id="PS51192"/>
    </source>
</evidence>
<organism evidence="13">
    <name type="scientific">candidate division WOR-3 bacterium</name>
    <dbReference type="NCBI Taxonomy" id="2052148"/>
    <lineage>
        <taxon>Bacteria</taxon>
        <taxon>Bacteria division WOR-3</taxon>
    </lineage>
</organism>